<evidence type="ECO:0000256" key="1">
    <source>
        <dbReference type="SAM" id="MobiDB-lite"/>
    </source>
</evidence>
<comment type="caution">
    <text evidence="2">The sequence shown here is derived from an EMBL/GenBank/DDBJ whole genome shotgun (WGS) entry which is preliminary data.</text>
</comment>
<organism evidence="2 3">
    <name type="scientific">Mizuhopecten yessoensis</name>
    <name type="common">Japanese scallop</name>
    <name type="synonym">Patinopecten yessoensis</name>
    <dbReference type="NCBI Taxonomy" id="6573"/>
    <lineage>
        <taxon>Eukaryota</taxon>
        <taxon>Metazoa</taxon>
        <taxon>Spiralia</taxon>
        <taxon>Lophotrochozoa</taxon>
        <taxon>Mollusca</taxon>
        <taxon>Bivalvia</taxon>
        <taxon>Autobranchia</taxon>
        <taxon>Pteriomorphia</taxon>
        <taxon>Pectinida</taxon>
        <taxon>Pectinoidea</taxon>
        <taxon>Pectinidae</taxon>
        <taxon>Mizuhopecten</taxon>
    </lineage>
</organism>
<dbReference type="Proteomes" id="UP000242188">
    <property type="component" value="Unassembled WGS sequence"/>
</dbReference>
<name>A0A210PLI0_MIZYE</name>
<reference evidence="2 3" key="1">
    <citation type="journal article" date="2017" name="Nat. Ecol. Evol.">
        <title>Scallop genome provides insights into evolution of bilaterian karyotype and development.</title>
        <authorList>
            <person name="Wang S."/>
            <person name="Zhang J."/>
            <person name="Jiao W."/>
            <person name="Li J."/>
            <person name="Xun X."/>
            <person name="Sun Y."/>
            <person name="Guo X."/>
            <person name="Huan P."/>
            <person name="Dong B."/>
            <person name="Zhang L."/>
            <person name="Hu X."/>
            <person name="Sun X."/>
            <person name="Wang J."/>
            <person name="Zhao C."/>
            <person name="Wang Y."/>
            <person name="Wang D."/>
            <person name="Huang X."/>
            <person name="Wang R."/>
            <person name="Lv J."/>
            <person name="Li Y."/>
            <person name="Zhang Z."/>
            <person name="Liu B."/>
            <person name="Lu W."/>
            <person name="Hui Y."/>
            <person name="Liang J."/>
            <person name="Zhou Z."/>
            <person name="Hou R."/>
            <person name="Li X."/>
            <person name="Liu Y."/>
            <person name="Li H."/>
            <person name="Ning X."/>
            <person name="Lin Y."/>
            <person name="Zhao L."/>
            <person name="Xing Q."/>
            <person name="Dou J."/>
            <person name="Li Y."/>
            <person name="Mao J."/>
            <person name="Guo H."/>
            <person name="Dou H."/>
            <person name="Li T."/>
            <person name="Mu C."/>
            <person name="Jiang W."/>
            <person name="Fu Q."/>
            <person name="Fu X."/>
            <person name="Miao Y."/>
            <person name="Liu J."/>
            <person name="Yu Q."/>
            <person name="Li R."/>
            <person name="Liao H."/>
            <person name="Li X."/>
            <person name="Kong Y."/>
            <person name="Jiang Z."/>
            <person name="Chourrout D."/>
            <person name="Li R."/>
            <person name="Bao Z."/>
        </authorList>
    </citation>
    <scope>NUCLEOTIDE SEQUENCE [LARGE SCALE GENOMIC DNA]</scope>
    <source>
        <strain evidence="2 3">PY_sf001</strain>
    </source>
</reference>
<dbReference type="AlphaFoldDB" id="A0A210PLI0"/>
<dbReference type="OrthoDB" id="10508890at2759"/>
<evidence type="ECO:0000313" key="3">
    <source>
        <dbReference type="Proteomes" id="UP000242188"/>
    </source>
</evidence>
<protein>
    <submittedName>
        <fullName evidence="2">Uncharacterized protein</fullName>
    </submittedName>
</protein>
<feature type="region of interest" description="Disordered" evidence="1">
    <location>
        <begin position="153"/>
        <end position="176"/>
    </location>
</feature>
<gene>
    <name evidence="2" type="ORF">KP79_PYT18380</name>
</gene>
<dbReference type="EMBL" id="NEDP02005591">
    <property type="protein sequence ID" value="OWF37327.1"/>
    <property type="molecule type" value="Genomic_DNA"/>
</dbReference>
<evidence type="ECO:0000313" key="2">
    <source>
        <dbReference type="EMBL" id="OWF37327.1"/>
    </source>
</evidence>
<keyword evidence="3" id="KW-1185">Reference proteome</keyword>
<accession>A0A210PLI0</accession>
<sequence>MDFLRLVPGGFRLLMILSIVTVIYQPCCQGLISSRMAVASTNKIRKIGPNVRPTTRESLLTRKVKPPTEATVIHRTRIVPSSRVTSCLKSRCPASIPKACRVLSITYRGGRRCRRCVIKRSCHVRKPTQKTISRKLKTMSSKPTQEMIPRKLKTMSSKPKQKIKPKQLKSMSSKPTQIMIPRKLKTAPKSSRTPAKNSRTLSARMKNAIMRSRTRAKVNNFEGRWRKGFSSDVICNNMMPKPKNCKNKISERKCKQVLQNKYKGKIYAMCFGDKAEDDCCEFCLNRLTCDIDDPNKDDIIDMKIKFMYLTVDCKDTMRYSQCMDVRNKAYNKDTKAMCKDTKYAGMCCTFCKNGMGKNWDNLYIDEWLKHPYKQIQSILDGYKGFDGE</sequence>
<proteinExistence type="predicted"/>